<evidence type="ECO:0000313" key="11">
    <source>
        <dbReference type="EMBL" id="CCX11540.1"/>
    </source>
</evidence>
<feature type="transmembrane region" description="Helical" evidence="9">
    <location>
        <begin position="431"/>
        <end position="451"/>
    </location>
</feature>
<evidence type="ECO:0000256" key="3">
    <source>
        <dbReference type="ARBA" id="ARBA00022475"/>
    </source>
</evidence>
<feature type="compositionally biased region" description="Basic and acidic residues" evidence="8">
    <location>
        <begin position="492"/>
        <end position="503"/>
    </location>
</feature>
<feature type="transmembrane region" description="Helical" evidence="9">
    <location>
        <begin position="38"/>
        <end position="60"/>
    </location>
</feature>
<dbReference type="GO" id="GO:0005886">
    <property type="term" value="C:plasma membrane"/>
    <property type="evidence" value="ECO:0007669"/>
    <property type="project" value="UniProtKB-SubCell"/>
</dbReference>
<dbReference type="STRING" id="1076935.U4LBK5"/>
<keyword evidence="6 9" id="KW-0472">Membrane</keyword>
<feature type="transmembrane region" description="Helical" evidence="9">
    <location>
        <begin position="336"/>
        <end position="357"/>
    </location>
</feature>
<dbReference type="InterPro" id="IPR011701">
    <property type="entry name" value="MFS"/>
</dbReference>
<keyword evidence="4 9" id="KW-0812">Transmembrane</keyword>
<sequence>MANLTQPTTESPFFDPSSLELQGPEDPRNWSKGRKWLLSLKLCIFCFAVSMGSTIFTPAVQVIARQFHESDTVAILGISMYVIGFAVGPVFFSPLSEVYGRKVVLIPVWLLFCALQFGCIFAPNMPTLLVFRLLVGIAGSPSLTVAGGLNADFWKANEIGPPLGLFTMSAFLGPVCGPIVGGFLIQEIPGEEGWRWCFRIQLILSVVLCLNWLYFPETYRPLLLERKLRAQNIDLNYLEMHDDPRVGLNKGEMFKRAIFRPLQMLFGDPIVFFASLYAYPIVFRGRYHMKSGVAGLAFLGIGLGVIMSFLSAGYANRVYLRLKKERGLENSTFPEGKLPPAMVAAFFIPVSLFMFGWTGAQGIHWMVPIVSGVPFGWGFCTIFINLVSYVAEGYLYYASSALAANTILRSLFAASFPLFSMKLYSGLKSEWASSLLGFISVAFIPVPYLFWKYGPTLRQMSKFHCTPPVFNQPRPHILQPKTPAPPTMMEPAHLKNSNEKTEGVTKVPSITGSSGKDSGVDSSYGKDKDEKGPEPSNGVVGVEDGKIVRIETGDV</sequence>
<evidence type="ECO:0000256" key="8">
    <source>
        <dbReference type="SAM" id="MobiDB-lite"/>
    </source>
</evidence>
<dbReference type="EMBL" id="HF935626">
    <property type="protein sequence ID" value="CCX11540.1"/>
    <property type="molecule type" value="Genomic_DNA"/>
</dbReference>
<feature type="compositionally biased region" description="Basic and acidic residues" evidence="8">
    <location>
        <begin position="543"/>
        <end position="555"/>
    </location>
</feature>
<reference evidence="11 12" key="1">
    <citation type="journal article" date="2013" name="PLoS Genet.">
        <title>The genome and development-dependent transcriptomes of Pyronema confluens: a window into fungal evolution.</title>
        <authorList>
            <person name="Traeger S."/>
            <person name="Altegoer F."/>
            <person name="Freitag M."/>
            <person name="Gabaldon T."/>
            <person name="Kempken F."/>
            <person name="Kumar A."/>
            <person name="Marcet-Houben M."/>
            <person name="Poggeler S."/>
            <person name="Stajich J.E."/>
            <person name="Nowrousian M."/>
        </authorList>
    </citation>
    <scope>NUCLEOTIDE SEQUENCE [LARGE SCALE GENOMIC DNA]</scope>
    <source>
        <strain evidence="12">CBS 100304</strain>
        <tissue evidence="11">Vegetative mycelium</tissue>
    </source>
</reference>
<keyword evidence="3" id="KW-1003">Cell membrane</keyword>
<dbReference type="PANTHER" id="PTHR23502">
    <property type="entry name" value="MAJOR FACILITATOR SUPERFAMILY"/>
    <property type="match status" value="1"/>
</dbReference>
<evidence type="ECO:0000259" key="10">
    <source>
        <dbReference type="PROSITE" id="PS50850"/>
    </source>
</evidence>
<dbReference type="FunFam" id="1.20.1250.20:FF:000011">
    <property type="entry name" value="MFS multidrug transporter, putative"/>
    <property type="match status" value="1"/>
</dbReference>
<feature type="compositionally biased region" description="Basic and acidic residues" evidence="8">
    <location>
        <begin position="524"/>
        <end position="533"/>
    </location>
</feature>
<dbReference type="CDD" id="cd17323">
    <property type="entry name" value="MFS_Tpo1_MDR_like"/>
    <property type="match status" value="1"/>
</dbReference>
<keyword evidence="5 9" id="KW-1133">Transmembrane helix</keyword>
<feature type="transmembrane region" description="Helical" evidence="9">
    <location>
        <begin position="363"/>
        <end position="387"/>
    </location>
</feature>
<evidence type="ECO:0000256" key="6">
    <source>
        <dbReference type="ARBA" id="ARBA00023136"/>
    </source>
</evidence>
<accession>U4LBK5</accession>
<evidence type="ECO:0000256" key="7">
    <source>
        <dbReference type="ARBA" id="ARBA00038459"/>
    </source>
</evidence>
<feature type="transmembrane region" description="Helical" evidence="9">
    <location>
        <begin position="262"/>
        <end position="282"/>
    </location>
</feature>
<dbReference type="OrthoDB" id="3365399at2759"/>
<dbReference type="Proteomes" id="UP000018144">
    <property type="component" value="Unassembled WGS sequence"/>
</dbReference>
<dbReference type="InterPro" id="IPR020846">
    <property type="entry name" value="MFS_dom"/>
</dbReference>
<feature type="compositionally biased region" description="Low complexity" evidence="8">
    <location>
        <begin position="512"/>
        <end position="523"/>
    </location>
</feature>
<protein>
    <submittedName>
        <fullName evidence="11">Similar to Polyamine transporter 4 acc. no. Q12256</fullName>
    </submittedName>
</protein>
<gene>
    <name evidence="11" type="ORF">PCON_11134</name>
</gene>
<dbReference type="eggNOG" id="KOG0255">
    <property type="taxonomic scope" value="Eukaryota"/>
</dbReference>
<feature type="region of interest" description="Disordered" evidence="8">
    <location>
        <begin position="475"/>
        <end position="555"/>
    </location>
</feature>
<keyword evidence="2" id="KW-0813">Transport</keyword>
<evidence type="ECO:0000256" key="5">
    <source>
        <dbReference type="ARBA" id="ARBA00022989"/>
    </source>
</evidence>
<dbReference type="AlphaFoldDB" id="U4LBK5"/>
<feature type="transmembrane region" description="Helical" evidence="9">
    <location>
        <begin position="104"/>
        <end position="123"/>
    </location>
</feature>
<comment type="similarity">
    <text evidence="7">Belongs to the major facilitator superfamily. DHA1 family. Polyamines/proton antiporter (TC 2.A.1.2.16) subfamily.</text>
</comment>
<proteinExistence type="inferred from homology"/>
<feature type="transmembrane region" description="Helical" evidence="9">
    <location>
        <begin position="198"/>
        <end position="215"/>
    </location>
</feature>
<organism evidence="11 12">
    <name type="scientific">Pyronema omphalodes (strain CBS 100304)</name>
    <name type="common">Pyronema confluens</name>
    <dbReference type="NCBI Taxonomy" id="1076935"/>
    <lineage>
        <taxon>Eukaryota</taxon>
        <taxon>Fungi</taxon>
        <taxon>Dikarya</taxon>
        <taxon>Ascomycota</taxon>
        <taxon>Pezizomycotina</taxon>
        <taxon>Pezizomycetes</taxon>
        <taxon>Pezizales</taxon>
        <taxon>Pyronemataceae</taxon>
        <taxon>Pyronema</taxon>
    </lineage>
</organism>
<dbReference type="InterPro" id="IPR036259">
    <property type="entry name" value="MFS_trans_sf"/>
</dbReference>
<keyword evidence="12" id="KW-1185">Reference proteome</keyword>
<dbReference type="PANTHER" id="PTHR23502:SF186">
    <property type="entry name" value="MAJOR FACILITATOR SUPERFAMILY (MFS) PROFILE DOMAIN-CONTAINING PROTEIN"/>
    <property type="match status" value="1"/>
</dbReference>
<evidence type="ECO:0000256" key="2">
    <source>
        <dbReference type="ARBA" id="ARBA00022448"/>
    </source>
</evidence>
<name>U4LBK5_PYROM</name>
<feature type="transmembrane region" description="Helical" evidence="9">
    <location>
        <begin position="129"/>
        <end position="151"/>
    </location>
</feature>
<feature type="transmembrane region" description="Helical" evidence="9">
    <location>
        <begin position="294"/>
        <end position="315"/>
    </location>
</feature>
<comment type="subcellular location">
    <subcellularLocation>
        <location evidence="1">Cell membrane</location>
        <topology evidence="1">Multi-pass membrane protein</topology>
    </subcellularLocation>
</comment>
<evidence type="ECO:0000256" key="1">
    <source>
        <dbReference type="ARBA" id="ARBA00004651"/>
    </source>
</evidence>
<evidence type="ECO:0000256" key="4">
    <source>
        <dbReference type="ARBA" id="ARBA00022692"/>
    </source>
</evidence>
<evidence type="ECO:0000313" key="12">
    <source>
        <dbReference type="Proteomes" id="UP000018144"/>
    </source>
</evidence>
<feature type="domain" description="Major facilitator superfamily (MFS) profile" evidence="10">
    <location>
        <begin position="38"/>
        <end position="457"/>
    </location>
</feature>
<dbReference type="GO" id="GO:0022857">
    <property type="term" value="F:transmembrane transporter activity"/>
    <property type="evidence" value="ECO:0007669"/>
    <property type="project" value="InterPro"/>
</dbReference>
<feature type="transmembrane region" description="Helical" evidence="9">
    <location>
        <begin position="72"/>
        <end position="92"/>
    </location>
</feature>
<feature type="transmembrane region" description="Helical" evidence="9">
    <location>
        <begin position="163"/>
        <end position="186"/>
    </location>
</feature>
<feature type="transmembrane region" description="Helical" evidence="9">
    <location>
        <begin position="394"/>
        <end position="419"/>
    </location>
</feature>
<dbReference type="SUPFAM" id="SSF103473">
    <property type="entry name" value="MFS general substrate transporter"/>
    <property type="match status" value="1"/>
</dbReference>
<dbReference type="PROSITE" id="PS50850">
    <property type="entry name" value="MFS"/>
    <property type="match status" value="1"/>
</dbReference>
<dbReference type="Pfam" id="PF07690">
    <property type="entry name" value="MFS_1"/>
    <property type="match status" value="1"/>
</dbReference>
<evidence type="ECO:0000256" key="9">
    <source>
        <dbReference type="SAM" id="Phobius"/>
    </source>
</evidence>
<dbReference type="Gene3D" id="1.20.1250.20">
    <property type="entry name" value="MFS general substrate transporter like domains"/>
    <property type="match status" value="1"/>
</dbReference>